<dbReference type="CDD" id="cd03344">
    <property type="entry name" value="GroEL"/>
    <property type="match status" value="1"/>
</dbReference>
<keyword evidence="3 6" id="KW-0067">ATP-binding</keyword>
<dbReference type="GO" id="GO:0051082">
    <property type="term" value="F:unfolded protein binding"/>
    <property type="evidence" value="ECO:0007669"/>
    <property type="project" value="UniProtKB-UniRule"/>
</dbReference>
<dbReference type="AlphaFoldDB" id="F0GXS9"/>
<comment type="function">
    <text evidence="6 8">Together with its co-chaperonin GroES, plays an essential role in assisting protein folding. The GroEL-GroES system forms a nano-cage that allows encapsulation of the non-native substrate proteins and provides a physical environment optimized to promote and accelerate protein folding.</text>
</comment>
<dbReference type="RefSeq" id="WP_004835731.1">
    <property type="nucleotide sequence ID" value="NZ_AEXM01000035.1"/>
</dbReference>
<feature type="binding site" evidence="6">
    <location>
        <begin position="29"/>
        <end position="32"/>
    </location>
    <ligand>
        <name>ATP</name>
        <dbReference type="ChEBI" id="CHEBI:30616"/>
    </ligand>
</feature>
<dbReference type="GO" id="GO:0005524">
    <property type="term" value="F:ATP binding"/>
    <property type="evidence" value="ECO:0007669"/>
    <property type="project" value="UniProtKB-UniRule"/>
</dbReference>
<dbReference type="GO" id="GO:0005737">
    <property type="term" value="C:cytoplasm"/>
    <property type="evidence" value="ECO:0007669"/>
    <property type="project" value="UniProtKB-SubCell"/>
</dbReference>
<evidence type="ECO:0000256" key="5">
    <source>
        <dbReference type="ARBA" id="ARBA00023235"/>
    </source>
</evidence>
<name>F0GXS9_9FIRM</name>
<evidence type="ECO:0000256" key="6">
    <source>
        <dbReference type="HAMAP-Rule" id="MF_00600"/>
    </source>
</evidence>
<dbReference type="SUPFAM" id="SSF48592">
    <property type="entry name" value="GroEL equatorial domain-like"/>
    <property type="match status" value="1"/>
</dbReference>
<evidence type="ECO:0000313" key="10">
    <source>
        <dbReference type="Proteomes" id="UP000005286"/>
    </source>
</evidence>
<comment type="caution">
    <text evidence="9">The sequence shown here is derived from an EMBL/GenBank/DDBJ whole genome shotgun (WGS) entry which is preliminary data.</text>
</comment>
<feature type="binding site" evidence="6">
    <location>
        <begin position="86"/>
        <end position="90"/>
    </location>
    <ligand>
        <name>ATP</name>
        <dbReference type="ChEBI" id="CHEBI:30616"/>
    </ligand>
</feature>
<dbReference type="InterPro" id="IPR027409">
    <property type="entry name" value="GroEL-like_apical_dom_sf"/>
</dbReference>
<comment type="similarity">
    <text evidence="1 6 7">Belongs to the chaperonin (HSP60) family.</text>
</comment>
<dbReference type="SUPFAM" id="SSF52029">
    <property type="entry name" value="GroEL apical domain-like"/>
    <property type="match status" value="1"/>
</dbReference>
<dbReference type="HAMAP" id="MF_00600">
    <property type="entry name" value="CH60"/>
    <property type="match status" value="1"/>
</dbReference>
<dbReference type="GO" id="GO:0042026">
    <property type="term" value="P:protein refolding"/>
    <property type="evidence" value="ECO:0007669"/>
    <property type="project" value="UniProtKB-UniRule"/>
</dbReference>
<dbReference type="InterPro" id="IPR027410">
    <property type="entry name" value="TCP-1-like_intermed_sf"/>
</dbReference>
<evidence type="ECO:0000256" key="7">
    <source>
        <dbReference type="RuleBase" id="RU000418"/>
    </source>
</evidence>
<dbReference type="FunFam" id="3.50.7.10:FF:000001">
    <property type="entry name" value="60 kDa chaperonin"/>
    <property type="match status" value="1"/>
</dbReference>
<dbReference type="PANTHER" id="PTHR45633">
    <property type="entry name" value="60 KDA HEAT SHOCK PROTEIN, MITOCHONDRIAL"/>
    <property type="match status" value="1"/>
</dbReference>
<dbReference type="GO" id="GO:0140662">
    <property type="term" value="F:ATP-dependent protein folding chaperone"/>
    <property type="evidence" value="ECO:0007669"/>
    <property type="project" value="InterPro"/>
</dbReference>
<keyword evidence="4 6" id="KW-0143">Chaperone</keyword>
<protein>
    <recommendedName>
        <fullName evidence="6">Chaperonin GroEL</fullName>
        <ecNumber evidence="6">5.6.1.7</ecNumber>
    </recommendedName>
    <alternativeName>
        <fullName evidence="6">60 kDa chaperonin</fullName>
    </alternativeName>
    <alternativeName>
        <fullName evidence="6">Chaperonin-60</fullName>
        <shortName evidence="6">Cpn60</shortName>
    </alternativeName>
</protein>
<keyword evidence="2 6" id="KW-0547">Nucleotide-binding</keyword>
<keyword evidence="6" id="KW-0963">Cytoplasm</keyword>
<sequence>MAKDIKFSSDARAGLEAGIDKLANAVKVTLGPKGRNVVLDKAYGAPTITNDGVTIAQDIELEDRFENMGAQLVKEVATKTNDVAGDGTTTATVLAHAIIKEGLKNLAAGANPVVLQKGLKKATDEVVDYIKENSRDVEDKQAIENVGTISSADPEIGKFIADAMEKVGNDGVITVEESKTTSTYLDVVEGMQFDKGYLSPYMATDNEKMVADLDDPYILLTDKKISNIQEILPLLEEVVQSSKPLLIIADDVDGEALTTLILNKLRGTFNVVAVKAPGYGDRRKAMLEDIAILTGAKVVSEELGMDLKDTTLDMLGSAKKVKVDKDNTTIVEGKGDKNALEERVSVIRQQLDAEDSEYEKEKLQERVAKLAGGVAVINVGAATETEMQEKKYRIEDALSATRAAVEEGIVAGGGVVLIGAIEKVAKLEESLKGDEKTGAVIIKKALEAPLRQIVENAGMDGSVIVEKVKQSAKDEGYDAYNDEYVNMFEKGIVEPTKVTRSALQNAVSVAGMILTTEAAVADLPKEEEAMPQMPGGMPGMY</sequence>
<evidence type="ECO:0000256" key="8">
    <source>
        <dbReference type="RuleBase" id="RU000419"/>
    </source>
</evidence>
<comment type="subcellular location">
    <subcellularLocation>
        <location evidence="6">Cytoplasm</location>
    </subcellularLocation>
</comment>
<accession>F0GXS9</accession>
<evidence type="ECO:0000256" key="3">
    <source>
        <dbReference type="ARBA" id="ARBA00022840"/>
    </source>
</evidence>
<reference evidence="9 10" key="1">
    <citation type="submission" date="2011-01" db="EMBL/GenBank/DDBJ databases">
        <authorList>
            <person name="Durkin A.S."/>
            <person name="Madupu R."/>
            <person name="Torralba M."/>
            <person name="Gillis M."/>
            <person name="Methe B."/>
            <person name="Sutton G."/>
            <person name="Nelson K.E."/>
        </authorList>
    </citation>
    <scope>NUCLEOTIDE SEQUENCE [LARGE SCALE GENOMIC DNA]</scope>
    <source>
        <strain evidence="9 10">ACS-065-V-Col13</strain>
    </source>
</reference>
<feature type="binding site" evidence="6">
    <location>
        <position position="413"/>
    </location>
    <ligand>
        <name>ATP</name>
        <dbReference type="ChEBI" id="CHEBI:30616"/>
    </ligand>
</feature>
<comment type="subunit">
    <text evidence="6 8">Forms a cylinder of 14 subunits composed of two heptameric rings stacked back-to-back. Interacts with the co-chaperonin GroES.</text>
</comment>
<dbReference type="Pfam" id="PF00118">
    <property type="entry name" value="Cpn60_TCP1"/>
    <property type="match status" value="1"/>
</dbReference>
<dbReference type="InterPro" id="IPR001844">
    <property type="entry name" value="Cpn60/GroEL"/>
</dbReference>
<dbReference type="NCBIfam" id="NF000592">
    <property type="entry name" value="PRK00013.1"/>
    <property type="match status" value="1"/>
</dbReference>
<dbReference type="SUPFAM" id="SSF54849">
    <property type="entry name" value="GroEL-intermediate domain like"/>
    <property type="match status" value="1"/>
</dbReference>
<dbReference type="STRING" id="879305.HMPREF9290_0324"/>
<evidence type="ECO:0000313" key="9">
    <source>
        <dbReference type="EMBL" id="EGC81374.1"/>
    </source>
</evidence>
<dbReference type="EMBL" id="AEXM01000035">
    <property type="protein sequence ID" value="EGC81374.1"/>
    <property type="molecule type" value="Genomic_DNA"/>
</dbReference>
<dbReference type="Proteomes" id="UP000005286">
    <property type="component" value="Unassembled WGS sequence"/>
</dbReference>
<dbReference type="GO" id="GO:0016853">
    <property type="term" value="F:isomerase activity"/>
    <property type="evidence" value="ECO:0007669"/>
    <property type="project" value="UniProtKB-KW"/>
</dbReference>
<dbReference type="NCBIfam" id="NF009489">
    <property type="entry name" value="PRK12851.1"/>
    <property type="match status" value="1"/>
</dbReference>
<dbReference type="Gene3D" id="1.10.560.10">
    <property type="entry name" value="GroEL-like equatorial domain"/>
    <property type="match status" value="1"/>
</dbReference>
<organism evidence="9 10">
    <name type="scientific">Anaerococcus prevotii ACS-065-V-Col13</name>
    <dbReference type="NCBI Taxonomy" id="879305"/>
    <lineage>
        <taxon>Bacteria</taxon>
        <taxon>Bacillati</taxon>
        <taxon>Bacillota</taxon>
        <taxon>Tissierellia</taxon>
        <taxon>Tissierellales</taxon>
        <taxon>Peptoniphilaceae</taxon>
        <taxon>Anaerococcus</taxon>
    </lineage>
</organism>
<keyword evidence="5 6" id="KW-0413">Isomerase</keyword>
<gene>
    <name evidence="6 9" type="primary">groL</name>
    <name evidence="6" type="synonym">groEL</name>
    <name evidence="9" type="ORF">HMPREF9290_0324</name>
</gene>
<keyword evidence="10" id="KW-1185">Reference proteome</keyword>
<evidence type="ECO:0000256" key="2">
    <source>
        <dbReference type="ARBA" id="ARBA00022741"/>
    </source>
</evidence>
<dbReference type="InterPro" id="IPR002423">
    <property type="entry name" value="Cpn60/GroEL/TCP-1"/>
</dbReference>
<dbReference type="PRINTS" id="PR00298">
    <property type="entry name" value="CHAPERONIN60"/>
</dbReference>
<comment type="caution">
    <text evidence="6">Lacks conserved residue(s) required for the propagation of feature annotation.</text>
</comment>
<evidence type="ECO:0000256" key="4">
    <source>
        <dbReference type="ARBA" id="ARBA00023186"/>
    </source>
</evidence>
<dbReference type="InterPro" id="IPR027413">
    <property type="entry name" value="GROEL-like_equatorial_sf"/>
</dbReference>
<evidence type="ECO:0000256" key="1">
    <source>
        <dbReference type="ARBA" id="ARBA00006607"/>
    </source>
</evidence>
<dbReference type="Gene3D" id="3.50.7.10">
    <property type="entry name" value="GroEL"/>
    <property type="match status" value="1"/>
</dbReference>
<dbReference type="EC" id="5.6.1.7" evidence="6"/>
<dbReference type="eggNOG" id="COG0459">
    <property type="taxonomic scope" value="Bacteria"/>
</dbReference>
<dbReference type="InterPro" id="IPR018370">
    <property type="entry name" value="Chaperonin_Cpn60_CS"/>
</dbReference>
<dbReference type="NCBIfam" id="TIGR02348">
    <property type="entry name" value="GroEL"/>
    <property type="match status" value="1"/>
</dbReference>
<dbReference type="PATRIC" id="fig|879305.3.peg.1611"/>
<dbReference type="NCBIfam" id="NF009487">
    <property type="entry name" value="PRK12849.1"/>
    <property type="match status" value="1"/>
</dbReference>
<proteinExistence type="inferred from homology"/>
<dbReference type="Gene3D" id="3.30.260.10">
    <property type="entry name" value="TCP-1-like chaperonin intermediate domain"/>
    <property type="match status" value="1"/>
</dbReference>
<dbReference type="PROSITE" id="PS00296">
    <property type="entry name" value="CHAPERONINS_CPN60"/>
    <property type="match status" value="1"/>
</dbReference>
<dbReference type="NCBIfam" id="NF009488">
    <property type="entry name" value="PRK12850.1"/>
    <property type="match status" value="1"/>
</dbReference>